<feature type="compositionally biased region" description="Acidic residues" evidence="1">
    <location>
        <begin position="72"/>
        <end position="82"/>
    </location>
</feature>
<reference evidence="2 3" key="1">
    <citation type="submission" date="2024-02" db="EMBL/GenBank/DDBJ databases">
        <title>De novo assembly and annotation of 12 fungi associated with fruit tree decline syndrome in Ontario, Canada.</title>
        <authorList>
            <person name="Sulman M."/>
            <person name="Ellouze W."/>
            <person name="Ilyukhin E."/>
        </authorList>
    </citation>
    <scope>NUCLEOTIDE SEQUENCE [LARGE SCALE GENOMIC DNA]</scope>
    <source>
        <strain evidence="2 3">M169</strain>
    </source>
</reference>
<comment type="caution">
    <text evidence="2">The sequence shown here is derived from an EMBL/GenBank/DDBJ whole genome shotgun (WGS) entry which is preliminary data.</text>
</comment>
<keyword evidence="3" id="KW-1185">Reference proteome</keyword>
<evidence type="ECO:0000256" key="1">
    <source>
        <dbReference type="SAM" id="MobiDB-lite"/>
    </source>
</evidence>
<sequence>MPSPNLLAKAREQEARIASLKRQIAACKKALKAFVTEAVAEKKLANAAAAEEKKCGGDASMAARLFKQMMEDQQDGADEPQEDTGAPSKAQG</sequence>
<organism evidence="2 3">
    <name type="scientific">Diaporthe eres</name>
    <name type="common">Phomopsis oblonga</name>
    <dbReference type="NCBI Taxonomy" id="83184"/>
    <lineage>
        <taxon>Eukaryota</taxon>
        <taxon>Fungi</taxon>
        <taxon>Dikarya</taxon>
        <taxon>Ascomycota</taxon>
        <taxon>Pezizomycotina</taxon>
        <taxon>Sordariomycetes</taxon>
        <taxon>Sordariomycetidae</taxon>
        <taxon>Diaporthales</taxon>
        <taxon>Diaporthaceae</taxon>
        <taxon>Diaporthe</taxon>
        <taxon>Diaporthe eres species complex</taxon>
    </lineage>
</organism>
<protein>
    <submittedName>
        <fullName evidence="2">Uncharacterized protein</fullName>
    </submittedName>
</protein>
<gene>
    <name evidence="2" type="ORF">SLS63_008830</name>
</gene>
<proteinExistence type="predicted"/>
<accession>A0ABR1P1H5</accession>
<evidence type="ECO:0000313" key="2">
    <source>
        <dbReference type="EMBL" id="KAK7723536.1"/>
    </source>
</evidence>
<dbReference type="Proteomes" id="UP001430848">
    <property type="component" value="Unassembled WGS sequence"/>
</dbReference>
<dbReference type="EMBL" id="JAKNSF020000059">
    <property type="protein sequence ID" value="KAK7723536.1"/>
    <property type="molecule type" value="Genomic_DNA"/>
</dbReference>
<evidence type="ECO:0000313" key="3">
    <source>
        <dbReference type="Proteomes" id="UP001430848"/>
    </source>
</evidence>
<name>A0ABR1P1H5_DIAER</name>
<feature type="region of interest" description="Disordered" evidence="1">
    <location>
        <begin position="67"/>
        <end position="92"/>
    </location>
</feature>